<dbReference type="PATRIC" id="fig|765912.4.peg.909"/>
<evidence type="ECO:0000256" key="5">
    <source>
        <dbReference type="ARBA" id="ARBA00023098"/>
    </source>
</evidence>
<dbReference type="Proteomes" id="UP000010816">
    <property type="component" value="Chromosome"/>
</dbReference>
<dbReference type="InterPro" id="IPR003333">
    <property type="entry name" value="CMAS"/>
</dbReference>
<sequence length="411" mass="46920">MLKELTASTALLDRLERLIHPAWIRRAILTLPFDRLRTGTLTLKIAGESYRFEGETPGFQADLQIERPLRAYWLMKTQGELGFAQAYIEGAIQTSSLHQLMHLAYANSELFDSLLMDKRLNAKYRRLHLRRHNSVDNSRRNIAFHYDLGNDFYGLWLDPSMTYSSALYRDDTETLAQAQANKYERILAQLDLTGGESILEIGCGWGGFMEAALKRGCTIKGLTLSSEQQRYAKQRLADQAAPDRFTVALQDYRDETGRYDQVVSIEMFEAVGKEYWSDYFGTLGRVLKPGGKAVLQVITVAEEQVAAYEADVDFIQTYIFPGGHLPSRQQILATAGTQGLHLSEEIAFGADYAKTCTAWKEAFNHRREALEGLGYDRSFQRLWNFYLDYCIVGFETRHISVRQLTFVHADR</sequence>
<dbReference type="GO" id="GO:0008610">
    <property type="term" value="P:lipid biosynthetic process"/>
    <property type="evidence" value="ECO:0007669"/>
    <property type="project" value="InterPro"/>
</dbReference>
<accession>L0GVA9</accession>
<evidence type="ECO:0000256" key="2">
    <source>
        <dbReference type="ARBA" id="ARBA00022603"/>
    </source>
</evidence>
<evidence type="ECO:0000256" key="6">
    <source>
        <dbReference type="PIRSR" id="PIRSR003085-1"/>
    </source>
</evidence>
<protein>
    <submittedName>
        <fullName evidence="7">Methyltransferase, cyclopropane fatty acid synthase</fullName>
    </submittedName>
</protein>
<dbReference type="GO" id="GO:0032259">
    <property type="term" value="P:methylation"/>
    <property type="evidence" value="ECO:0007669"/>
    <property type="project" value="UniProtKB-KW"/>
</dbReference>
<dbReference type="InterPro" id="IPR050723">
    <property type="entry name" value="CFA/CMAS"/>
</dbReference>
<dbReference type="Pfam" id="PF02353">
    <property type="entry name" value="CMAS"/>
    <property type="match status" value="1"/>
</dbReference>
<dbReference type="InterPro" id="IPR029063">
    <property type="entry name" value="SAM-dependent_MTases_sf"/>
</dbReference>
<dbReference type="HOGENOM" id="CLU_026434_0_2_6"/>
<name>L0GVA9_9GAMM</name>
<dbReference type="Gene3D" id="3.40.50.150">
    <property type="entry name" value="Vaccinia Virus protein VP39"/>
    <property type="match status" value="1"/>
</dbReference>
<evidence type="ECO:0000256" key="3">
    <source>
        <dbReference type="ARBA" id="ARBA00022679"/>
    </source>
</evidence>
<dbReference type="CDD" id="cd02440">
    <property type="entry name" value="AdoMet_MTases"/>
    <property type="match status" value="1"/>
</dbReference>
<gene>
    <name evidence="7" type="ORF">Thimo_0937</name>
</gene>
<keyword evidence="5" id="KW-0443">Lipid metabolism</keyword>
<dbReference type="GO" id="GO:0008168">
    <property type="term" value="F:methyltransferase activity"/>
    <property type="evidence" value="ECO:0007669"/>
    <property type="project" value="UniProtKB-KW"/>
</dbReference>
<comment type="similarity">
    <text evidence="1">Belongs to the CFA/CMAS family.</text>
</comment>
<dbReference type="PANTHER" id="PTHR43667:SF2">
    <property type="entry name" value="FATTY ACID C-METHYL TRANSFERASE"/>
    <property type="match status" value="1"/>
</dbReference>
<dbReference type="PIRSF" id="PIRSF003085">
    <property type="entry name" value="CMAS"/>
    <property type="match status" value="1"/>
</dbReference>
<feature type="active site" evidence="6">
    <location>
        <position position="390"/>
    </location>
</feature>
<dbReference type="PANTHER" id="PTHR43667">
    <property type="entry name" value="CYCLOPROPANE-FATTY-ACYL-PHOSPHOLIPID SYNTHASE"/>
    <property type="match status" value="1"/>
</dbReference>
<dbReference type="AlphaFoldDB" id="L0GVA9"/>
<keyword evidence="4" id="KW-0949">S-adenosyl-L-methionine</keyword>
<keyword evidence="2 7" id="KW-0489">Methyltransferase</keyword>
<keyword evidence="8" id="KW-1185">Reference proteome</keyword>
<dbReference type="eggNOG" id="COG2230">
    <property type="taxonomic scope" value="Bacteria"/>
</dbReference>
<dbReference type="STRING" id="765912.Thimo_0937"/>
<keyword evidence="3 7" id="KW-0808">Transferase</keyword>
<organism evidence="7 8">
    <name type="scientific">Thioflavicoccus mobilis 8321</name>
    <dbReference type="NCBI Taxonomy" id="765912"/>
    <lineage>
        <taxon>Bacteria</taxon>
        <taxon>Pseudomonadati</taxon>
        <taxon>Pseudomonadota</taxon>
        <taxon>Gammaproteobacteria</taxon>
        <taxon>Chromatiales</taxon>
        <taxon>Chromatiaceae</taxon>
        <taxon>Thioflavicoccus</taxon>
    </lineage>
</organism>
<dbReference type="EMBL" id="CP003051">
    <property type="protein sequence ID" value="AGA89767.1"/>
    <property type="molecule type" value="Genomic_DNA"/>
</dbReference>
<reference evidence="7 8" key="1">
    <citation type="submission" date="2011-09" db="EMBL/GenBank/DDBJ databases">
        <title>Complete sequence of chromosome of Thioflavicoccus mobilis 8321.</title>
        <authorList>
            <consortium name="US DOE Joint Genome Institute"/>
            <person name="Lucas S."/>
            <person name="Han J."/>
            <person name="Lapidus A."/>
            <person name="Cheng J.-F."/>
            <person name="Goodwin L."/>
            <person name="Pitluck S."/>
            <person name="Peters L."/>
            <person name="Ovchinnikova G."/>
            <person name="Lu M."/>
            <person name="Detter J.C."/>
            <person name="Han C."/>
            <person name="Tapia R."/>
            <person name="Land M."/>
            <person name="Hauser L."/>
            <person name="Kyrpides N."/>
            <person name="Ivanova N."/>
            <person name="Pagani I."/>
            <person name="Vogl K."/>
            <person name="Liu Z."/>
            <person name="Imhoff J."/>
            <person name="Thiel V."/>
            <person name="Frigaard N.-U."/>
            <person name="Bryant D."/>
            <person name="Woyke T."/>
        </authorList>
    </citation>
    <scope>NUCLEOTIDE SEQUENCE [LARGE SCALE GENOMIC DNA]</scope>
    <source>
        <strain evidence="7 8">8321</strain>
    </source>
</reference>
<dbReference type="RefSeq" id="WP_015279912.1">
    <property type="nucleotide sequence ID" value="NC_019940.1"/>
</dbReference>
<evidence type="ECO:0000313" key="7">
    <source>
        <dbReference type="EMBL" id="AGA89767.1"/>
    </source>
</evidence>
<dbReference type="OrthoDB" id="9782855at2"/>
<evidence type="ECO:0000256" key="1">
    <source>
        <dbReference type="ARBA" id="ARBA00010815"/>
    </source>
</evidence>
<dbReference type="KEGG" id="tmb:Thimo_0937"/>
<proteinExistence type="inferred from homology"/>
<evidence type="ECO:0000313" key="8">
    <source>
        <dbReference type="Proteomes" id="UP000010816"/>
    </source>
</evidence>
<evidence type="ECO:0000256" key="4">
    <source>
        <dbReference type="ARBA" id="ARBA00022691"/>
    </source>
</evidence>
<dbReference type="SUPFAM" id="SSF53335">
    <property type="entry name" value="S-adenosyl-L-methionine-dependent methyltransferases"/>
    <property type="match status" value="1"/>
</dbReference>